<comment type="caution">
    <text evidence="1">The sequence shown here is derived from an EMBL/GenBank/DDBJ whole genome shotgun (WGS) entry which is preliminary data.</text>
</comment>
<dbReference type="Proteomes" id="UP000054653">
    <property type="component" value="Unassembled WGS sequence"/>
</dbReference>
<gene>
    <name evidence="1" type="ORF">T03_14821</name>
</gene>
<sequence>MNIIKSVVGIGKLFRFWQVSSHLEMVMWDGNFAKVPKCECKGEGRPGDATGRNDQWALSVVLAFVSDCFDATAQASTFRLARRLLCSCPSRVACFHAPSIIIPSPPPSLSSDSPLARQRINK</sequence>
<name>A0A0V1CMP9_TRIBR</name>
<evidence type="ECO:0000313" key="1">
    <source>
        <dbReference type="EMBL" id="KRY50564.1"/>
    </source>
</evidence>
<protein>
    <submittedName>
        <fullName evidence="1">Uncharacterized protein</fullName>
    </submittedName>
</protein>
<reference evidence="1 2" key="1">
    <citation type="submission" date="2015-01" db="EMBL/GenBank/DDBJ databases">
        <title>Evolution of Trichinella species and genotypes.</title>
        <authorList>
            <person name="Korhonen P.K."/>
            <person name="Edoardo P."/>
            <person name="Giuseppe L.R."/>
            <person name="Gasser R.B."/>
        </authorList>
    </citation>
    <scope>NUCLEOTIDE SEQUENCE [LARGE SCALE GENOMIC DNA]</scope>
    <source>
        <strain evidence="1">ISS120</strain>
    </source>
</reference>
<accession>A0A0V1CMP9</accession>
<dbReference type="AlphaFoldDB" id="A0A0V1CMP9"/>
<proteinExistence type="predicted"/>
<dbReference type="EMBL" id="JYDI01000147">
    <property type="protein sequence ID" value="KRY50564.1"/>
    <property type="molecule type" value="Genomic_DNA"/>
</dbReference>
<evidence type="ECO:0000313" key="2">
    <source>
        <dbReference type="Proteomes" id="UP000054653"/>
    </source>
</evidence>
<keyword evidence="2" id="KW-1185">Reference proteome</keyword>
<organism evidence="1 2">
    <name type="scientific">Trichinella britovi</name>
    <name type="common">Parasitic roundworm</name>
    <dbReference type="NCBI Taxonomy" id="45882"/>
    <lineage>
        <taxon>Eukaryota</taxon>
        <taxon>Metazoa</taxon>
        <taxon>Ecdysozoa</taxon>
        <taxon>Nematoda</taxon>
        <taxon>Enoplea</taxon>
        <taxon>Dorylaimia</taxon>
        <taxon>Trichinellida</taxon>
        <taxon>Trichinellidae</taxon>
        <taxon>Trichinella</taxon>
    </lineage>
</organism>